<gene>
    <name evidence="1" type="ORF">FQA47_025648</name>
</gene>
<proteinExistence type="predicted"/>
<evidence type="ECO:0000313" key="1">
    <source>
        <dbReference type="EMBL" id="KAF6729432.1"/>
    </source>
</evidence>
<name>A0A834CHI2_ORYME</name>
<organism evidence="1 2">
    <name type="scientific">Oryzias melastigma</name>
    <name type="common">Marine medaka</name>
    <dbReference type="NCBI Taxonomy" id="30732"/>
    <lineage>
        <taxon>Eukaryota</taxon>
        <taxon>Metazoa</taxon>
        <taxon>Chordata</taxon>
        <taxon>Craniata</taxon>
        <taxon>Vertebrata</taxon>
        <taxon>Euteleostomi</taxon>
        <taxon>Actinopterygii</taxon>
        <taxon>Neopterygii</taxon>
        <taxon>Teleostei</taxon>
        <taxon>Neoteleostei</taxon>
        <taxon>Acanthomorphata</taxon>
        <taxon>Ovalentaria</taxon>
        <taxon>Atherinomorphae</taxon>
        <taxon>Beloniformes</taxon>
        <taxon>Adrianichthyidae</taxon>
        <taxon>Oryziinae</taxon>
        <taxon>Oryzias</taxon>
    </lineage>
</organism>
<protein>
    <submittedName>
        <fullName evidence="1">Uncharacterized protein</fullName>
    </submittedName>
</protein>
<dbReference type="EMBL" id="WKFB01000254">
    <property type="protein sequence ID" value="KAF6729432.1"/>
    <property type="molecule type" value="Genomic_DNA"/>
</dbReference>
<sequence>MTEHPYTGKAAVVDMSRHTLQPPLCDDRSGWWWTPAAQRSSCPNRSQPLRASLCDSLSSRTDPLLKENREAPVAMASTPSTSALSAVLRCRGKIWTRNPSTKRPASAAYGLGLAGEALRESSAERGGSSSTAARTLLSVACRWVTRDTFTQDYKKMNKLLSPELSSGSARAAAPRGQHSLVRKVTFHLLGRERCPKITNVLPLELVTYVPRGVLKVTVTSPWSMGSTTPGWKKLRSACASLTALLVSRLSGWCAWSCSHLQVKGQSQAQAPQDRPD</sequence>
<evidence type="ECO:0000313" key="2">
    <source>
        <dbReference type="Proteomes" id="UP000646548"/>
    </source>
</evidence>
<comment type="caution">
    <text evidence="1">The sequence shown here is derived from an EMBL/GenBank/DDBJ whole genome shotgun (WGS) entry which is preliminary data.</text>
</comment>
<accession>A0A834CHI2</accession>
<dbReference type="Proteomes" id="UP000646548">
    <property type="component" value="Unassembled WGS sequence"/>
</dbReference>
<dbReference type="AlphaFoldDB" id="A0A834CHI2"/>
<reference evidence="1" key="1">
    <citation type="journal article" name="BMC Genomics">
        <title>Long-read sequencing and de novo genome assembly of marine medaka (Oryzias melastigma).</title>
        <authorList>
            <person name="Liang P."/>
            <person name="Saqib H.S.A."/>
            <person name="Ni X."/>
            <person name="Shen Y."/>
        </authorList>
    </citation>
    <scope>NUCLEOTIDE SEQUENCE</scope>
    <source>
        <strain evidence="1">Bigg-433</strain>
    </source>
</reference>